<dbReference type="InterPro" id="IPR002104">
    <property type="entry name" value="Integrase_catalytic"/>
</dbReference>
<evidence type="ECO:0000256" key="1">
    <source>
        <dbReference type="ARBA" id="ARBA00023172"/>
    </source>
</evidence>
<dbReference type="InterPro" id="IPR013762">
    <property type="entry name" value="Integrase-like_cat_sf"/>
</dbReference>
<dbReference type="Gene3D" id="1.10.443.10">
    <property type="entry name" value="Intergrase catalytic core"/>
    <property type="match status" value="1"/>
</dbReference>
<evidence type="ECO:0000313" key="3">
    <source>
        <dbReference type="EMBL" id="MDM5271205.1"/>
    </source>
</evidence>
<evidence type="ECO:0000313" key="4">
    <source>
        <dbReference type="Proteomes" id="UP001169069"/>
    </source>
</evidence>
<name>A0ABT7QWI9_9BACT</name>
<organism evidence="3 4">
    <name type="scientific">Sulfurovum zhangzhouensis</name>
    <dbReference type="NCBI Taxonomy" id="3019067"/>
    <lineage>
        <taxon>Bacteria</taxon>
        <taxon>Pseudomonadati</taxon>
        <taxon>Campylobacterota</taxon>
        <taxon>Epsilonproteobacteria</taxon>
        <taxon>Campylobacterales</taxon>
        <taxon>Sulfurovaceae</taxon>
        <taxon>Sulfurovum</taxon>
    </lineage>
</organism>
<dbReference type="Pfam" id="PF00589">
    <property type="entry name" value="Phage_integrase"/>
    <property type="match status" value="1"/>
</dbReference>
<accession>A0ABT7QWI9</accession>
<dbReference type="InterPro" id="IPR011010">
    <property type="entry name" value="DNA_brk_join_enz"/>
</dbReference>
<proteinExistence type="predicted"/>
<comment type="caution">
    <text evidence="3">The sequence shown here is derived from an EMBL/GenBank/DDBJ whole genome shotgun (WGS) entry which is preliminary data.</text>
</comment>
<dbReference type="Proteomes" id="UP001169069">
    <property type="component" value="Unassembled WGS sequence"/>
</dbReference>
<keyword evidence="4" id="KW-1185">Reference proteome</keyword>
<feature type="domain" description="Tyr recombinase" evidence="2">
    <location>
        <begin position="458"/>
        <end position="668"/>
    </location>
</feature>
<gene>
    <name evidence="3" type="ORF">PGH07_03360</name>
</gene>
<dbReference type="SUPFAM" id="SSF56349">
    <property type="entry name" value="DNA breaking-rejoining enzymes"/>
    <property type="match status" value="1"/>
</dbReference>
<sequence length="806" mass="95016">MVEYLYHRKKGNYIVIDGERFRSIKSKMSYLKAVSLHPHDWHLFLKYLSEKHLTLLDIGEHVFGEGRSDTLEKAIWTMLEIALEKHSTLVQEYLESHVHKCFRRYWIHRYAFFEYHGFNMKKDGFLRRKLDRGIDSLELNMRNQIEHVLYLGKTNKTLPLRIFSLNKSVAEINYMDQGWTKITLDHQQSFVIHKDITSSMELIDSIKKALLEKRTLKKLASSNNISESTVIMYTLAVYQELFIKVLKKELRRQMLNNEEISLGKALRIHINQESNLLHKLNKIETELYNRLVALASKYQCLQVKIYNVLNKIQTSKILKSYRLGYIQNYKWRSFTIELNDLAKDSISSDLKAWAMHCAERRKATNTVQMTIKFFKYVKATSKRFNITTTGILESDISIWLNTFNKPQTVRSAKGNISSFYKYLSNQATINDKGKAGSLKKIQKMIAKDFSVKGDEPENPTMPLPEEVYLNIRLYLDELEPEIKNAFLIISATGCRPSEIEYIEVDSLIYDKNMECYILKIYANKQAKTYAKKGKKPIRKVPIYDKEVLQAFHDQVSLSEEARVESRSDAIFIRRNHNRVHQIKFHIPSTKELVRDINALIAKYKIKADLDDELWKYAPYQMRSMIATTMVEKGHAPEEIKAFFGWMTIHTPEKAYAYIRERKMEELNTDLFKKHFKLSLDEERLRTYTREEKEQLFVELYVHKRKMEYGECIRHPIMGECGKLQTAESCASCARMITDIPYLNTWIKFRDNQKEILDTMTAALDKEGISKEEYSSWAEYVIQKHRLDSYQSLVDELTDEKERRCQH</sequence>
<dbReference type="RefSeq" id="WP_289412529.1">
    <property type="nucleotide sequence ID" value="NZ_JAQIBD010000001.1"/>
</dbReference>
<dbReference type="PROSITE" id="PS51898">
    <property type="entry name" value="TYR_RECOMBINASE"/>
    <property type="match status" value="1"/>
</dbReference>
<reference evidence="3" key="1">
    <citation type="submission" date="2023-01" db="EMBL/GenBank/DDBJ databases">
        <title>Sulfurovum sp. zt1-1 genome assembly.</title>
        <authorList>
            <person name="Wang J."/>
        </authorList>
    </citation>
    <scope>NUCLEOTIDE SEQUENCE</scope>
    <source>
        <strain evidence="3">Zt1-1</strain>
    </source>
</reference>
<protein>
    <submittedName>
        <fullName evidence="3">Tyrosine-type recombinase/integrase</fullName>
    </submittedName>
</protein>
<keyword evidence="1" id="KW-0233">DNA recombination</keyword>
<evidence type="ECO:0000259" key="2">
    <source>
        <dbReference type="PROSITE" id="PS51898"/>
    </source>
</evidence>
<dbReference type="EMBL" id="JAQIBD010000001">
    <property type="protein sequence ID" value="MDM5271205.1"/>
    <property type="molecule type" value="Genomic_DNA"/>
</dbReference>